<evidence type="ECO:0000256" key="3">
    <source>
        <dbReference type="ARBA" id="ARBA00022833"/>
    </source>
</evidence>
<organism evidence="10 11">
    <name type="scientific">Dinothrombium tinctorium</name>
    <dbReference type="NCBI Taxonomy" id="1965070"/>
    <lineage>
        <taxon>Eukaryota</taxon>
        <taxon>Metazoa</taxon>
        <taxon>Ecdysozoa</taxon>
        <taxon>Arthropoda</taxon>
        <taxon>Chelicerata</taxon>
        <taxon>Arachnida</taxon>
        <taxon>Acari</taxon>
        <taxon>Acariformes</taxon>
        <taxon>Trombidiformes</taxon>
        <taxon>Prostigmata</taxon>
        <taxon>Anystina</taxon>
        <taxon>Parasitengona</taxon>
        <taxon>Trombidioidea</taxon>
        <taxon>Trombidiidae</taxon>
        <taxon>Dinothrombium</taxon>
    </lineage>
</organism>
<dbReference type="GO" id="GO:0046872">
    <property type="term" value="F:metal ion binding"/>
    <property type="evidence" value="ECO:0007669"/>
    <property type="project" value="UniProtKB-KW"/>
</dbReference>
<dbReference type="GO" id="GO:0042026">
    <property type="term" value="P:protein refolding"/>
    <property type="evidence" value="ECO:0007669"/>
    <property type="project" value="TreeGrafter"/>
</dbReference>
<dbReference type="PIRSF" id="PIRSF036514">
    <property type="entry name" value="Sm_HSP_B1"/>
    <property type="match status" value="1"/>
</dbReference>
<dbReference type="GO" id="GO:0005737">
    <property type="term" value="C:cytoplasm"/>
    <property type="evidence" value="ECO:0007669"/>
    <property type="project" value="TreeGrafter"/>
</dbReference>
<evidence type="ECO:0000313" key="10">
    <source>
        <dbReference type="EMBL" id="RWS04575.1"/>
    </source>
</evidence>
<name>A0A443QNI3_9ACAR</name>
<dbReference type="GO" id="GO:0051082">
    <property type="term" value="F:unfolded protein binding"/>
    <property type="evidence" value="ECO:0007669"/>
    <property type="project" value="TreeGrafter"/>
</dbReference>
<comment type="similarity">
    <text evidence="5 7 8">Belongs to the small heat shock protein (HSP20) family.</text>
</comment>
<evidence type="ECO:0000313" key="11">
    <source>
        <dbReference type="Proteomes" id="UP000285301"/>
    </source>
</evidence>
<accession>A0A443QNI3</accession>
<dbReference type="STRING" id="1965070.A0A443QNI3"/>
<dbReference type="PRINTS" id="PR00299">
    <property type="entry name" value="ACRYSTALLIN"/>
</dbReference>
<keyword evidence="1" id="KW-0273">Eye lens protein</keyword>
<dbReference type="GO" id="GO:0005212">
    <property type="term" value="F:structural constituent of eye lens"/>
    <property type="evidence" value="ECO:0007669"/>
    <property type="project" value="UniProtKB-KW"/>
</dbReference>
<dbReference type="PANTHER" id="PTHR45640">
    <property type="entry name" value="HEAT SHOCK PROTEIN HSP-12.2-RELATED"/>
    <property type="match status" value="1"/>
</dbReference>
<proteinExistence type="inferred from homology"/>
<keyword evidence="3 6" id="KW-0862">Zinc</keyword>
<evidence type="ECO:0000256" key="5">
    <source>
        <dbReference type="PIRNR" id="PIRNR036514"/>
    </source>
</evidence>
<keyword evidence="2 6" id="KW-0479">Metal-binding</keyword>
<dbReference type="SUPFAM" id="SSF49764">
    <property type="entry name" value="HSP20-like chaperones"/>
    <property type="match status" value="1"/>
</dbReference>
<keyword evidence="11" id="KW-1185">Reference proteome</keyword>
<dbReference type="PANTHER" id="PTHR45640:SF13">
    <property type="entry name" value="HEAT SHOCK PROTEIN 22-RELATED"/>
    <property type="match status" value="1"/>
</dbReference>
<dbReference type="EMBL" id="NCKU01005436">
    <property type="protein sequence ID" value="RWS04575.1"/>
    <property type="molecule type" value="Genomic_DNA"/>
</dbReference>
<comment type="caution">
    <text evidence="10">The sequence shown here is derived from an EMBL/GenBank/DDBJ whole genome shotgun (WGS) entry which is preliminary data.</text>
</comment>
<dbReference type="InterPro" id="IPR001436">
    <property type="entry name" value="Alpha-crystallin/sHSP_animal"/>
</dbReference>
<protein>
    <submittedName>
        <fullName evidence="10">Protein lethal(2)essential for life-like protein</fullName>
    </submittedName>
</protein>
<dbReference type="Pfam" id="PF00011">
    <property type="entry name" value="HSP20"/>
    <property type="match status" value="1"/>
</dbReference>
<sequence length="190" mass="21559">MAFRSLVLRPTNDYWDLFDFPQRIFDQRFGLGIADDDFTSALNSLYFRPRRHFLRQLSNQLSRGLETGVSEVRNEKDQFRVQLDVSHFAPEELTVKAVDGNCVVIEGKHEEKPDEHGFISRQFTRKYLLPRDVDAEKLVSSLTPEGMLVITAPKKALEAPKSNEKVIPITMGAAAQPAVQNAPESKEAEK</sequence>
<feature type="binding site" evidence="6">
    <location>
        <position position="116"/>
    </location>
    <ligand>
        <name>Zn(2+)</name>
        <dbReference type="ChEBI" id="CHEBI:29105"/>
        <label>1</label>
    </ligand>
</feature>
<evidence type="ECO:0000259" key="9">
    <source>
        <dbReference type="PROSITE" id="PS01031"/>
    </source>
</evidence>
<evidence type="ECO:0000256" key="4">
    <source>
        <dbReference type="ARBA" id="ARBA00023016"/>
    </source>
</evidence>
<evidence type="ECO:0000256" key="6">
    <source>
        <dbReference type="PIRSR" id="PIRSR036514-1"/>
    </source>
</evidence>
<feature type="binding site" evidence="6">
    <location>
        <position position="111"/>
    </location>
    <ligand>
        <name>Zn(2+)</name>
        <dbReference type="ChEBI" id="CHEBI:29105"/>
        <label>1</label>
    </ligand>
</feature>
<keyword evidence="4" id="KW-0346">Stress response</keyword>
<feature type="binding site" evidence="6">
    <location>
        <position position="109"/>
    </location>
    <ligand>
        <name>Zn(2+)</name>
        <dbReference type="ChEBI" id="CHEBI:29105"/>
        <label>1</label>
    </ligand>
</feature>
<dbReference type="AlphaFoldDB" id="A0A443QNI3"/>
<dbReference type="Gene3D" id="2.60.40.790">
    <property type="match status" value="1"/>
</dbReference>
<dbReference type="InterPro" id="IPR008978">
    <property type="entry name" value="HSP20-like_chaperone"/>
</dbReference>
<dbReference type="InterPro" id="IPR002068">
    <property type="entry name" value="A-crystallin/Hsp20_dom"/>
</dbReference>
<feature type="domain" description="SHSP" evidence="9">
    <location>
        <begin position="60"/>
        <end position="172"/>
    </location>
</feature>
<evidence type="ECO:0000256" key="8">
    <source>
        <dbReference type="RuleBase" id="RU003616"/>
    </source>
</evidence>
<dbReference type="CDD" id="cd06526">
    <property type="entry name" value="metazoan_ACD"/>
    <property type="match status" value="1"/>
</dbReference>
<evidence type="ECO:0000256" key="1">
    <source>
        <dbReference type="ARBA" id="ARBA00022613"/>
    </source>
</evidence>
<dbReference type="Proteomes" id="UP000285301">
    <property type="component" value="Unassembled WGS sequence"/>
</dbReference>
<dbReference type="GO" id="GO:0005634">
    <property type="term" value="C:nucleus"/>
    <property type="evidence" value="ECO:0007669"/>
    <property type="project" value="TreeGrafter"/>
</dbReference>
<gene>
    <name evidence="10" type="ORF">B4U79_15934</name>
</gene>
<dbReference type="OrthoDB" id="1431247at2759"/>
<reference evidence="10 11" key="1">
    <citation type="journal article" date="2018" name="Gigascience">
        <title>Genomes of trombidid mites reveal novel predicted allergens and laterally-transferred genes associated with secondary metabolism.</title>
        <authorList>
            <person name="Dong X."/>
            <person name="Chaisiri K."/>
            <person name="Xia D."/>
            <person name="Armstrong S.D."/>
            <person name="Fang Y."/>
            <person name="Donnelly M.J."/>
            <person name="Kadowaki T."/>
            <person name="McGarry J.W."/>
            <person name="Darby A.C."/>
            <person name="Makepeace B.L."/>
        </authorList>
    </citation>
    <scope>NUCLEOTIDE SEQUENCE [LARGE SCALE GENOMIC DNA]</scope>
    <source>
        <strain evidence="10">UoL-WK</strain>
    </source>
</reference>
<evidence type="ECO:0000256" key="2">
    <source>
        <dbReference type="ARBA" id="ARBA00022723"/>
    </source>
</evidence>
<dbReference type="PROSITE" id="PS01031">
    <property type="entry name" value="SHSP"/>
    <property type="match status" value="1"/>
</dbReference>
<dbReference type="Pfam" id="PF00525">
    <property type="entry name" value="Crystallin"/>
    <property type="match status" value="1"/>
</dbReference>
<dbReference type="InterPro" id="IPR003090">
    <property type="entry name" value="Alpha-crystallin_N"/>
</dbReference>
<dbReference type="GO" id="GO:0009408">
    <property type="term" value="P:response to heat"/>
    <property type="evidence" value="ECO:0007669"/>
    <property type="project" value="UniProtKB-ARBA"/>
</dbReference>
<dbReference type="InterPro" id="IPR055269">
    <property type="entry name" value="Alpha-crystallin/HSP_16"/>
</dbReference>
<evidence type="ECO:0000256" key="7">
    <source>
        <dbReference type="PROSITE-ProRule" id="PRU00285"/>
    </source>
</evidence>